<proteinExistence type="predicted"/>
<dbReference type="Proteomes" id="UP000215914">
    <property type="component" value="Unassembled WGS sequence"/>
</dbReference>
<reference evidence="1" key="2">
    <citation type="submission" date="2020-06" db="EMBL/GenBank/DDBJ databases">
        <title>Helianthus annuus Genome sequencing and assembly Release 2.</title>
        <authorList>
            <person name="Gouzy J."/>
            <person name="Langlade N."/>
            <person name="Munos S."/>
        </authorList>
    </citation>
    <scope>NUCLEOTIDE SEQUENCE</scope>
    <source>
        <tissue evidence="1">Leaves</tissue>
    </source>
</reference>
<dbReference type="EMBL" id="MNCJ02000325">
    <property type="protein sequence ID" value="KAF5785709.1"/>
    <property type="molecule type" value="Genomic_DNA"/>
</dbReference>
<sequence>MCICKLGLQSYLQRDRLTTMICLDPLQLSSRLFSHTLFPGFWNLFSTSGLGTLADITQSRKS</sequence>
<dbReference type="AlphaFoldDB" id="A0A9K3HVV6"/>
<gene>
    <name evidence="1" type="ORF">HanXRQr2_Chr10g0431851</name>
</gene>
<organism evidence="1 2">
    <name type="scientific">Helianthus annuus</name>
    <name type="common">Common sunflower</name>
    <dbReference type="NCBI Taxonomy" id="4232"/>
    <lineage>
        <taxon>Eukaryota</taxon>
        <taxon>Viridiplantae</taxon>
        <taxon>Streptophyta</taxon>
        <taxon>Embryophyta</taxon>
        <taxon>Tracheophyta</taxon>
        <taxon>Spermatophyta</taxon>
        <taxon>Magnoliopsida</taxon>
        <taxon>eudicotyledons</taxon>
        <taxon>Gunneridae</taxon>
        <taxon>Pentapetalae</taxon>
        <taxon>asterids</taxon>
        <taxon>campanulids</taxon>
        <taxon>Asterales</taxon>
        <taxon>Asteraceae</taxon>
        <taxon>Asteroideae</taxon>
        <taxon>Heliantheae alliance</taxon>
        <taxon>Heliantheae</taxon>
        <taxon>Helianthus</taxon>
    </lineage>
</organism>
<comment type="caution">
    <text evidence="1">The sequence shown here is derived from an EMBL/GenBank/DDBJ whole genome shotgun (WGS) entry which is preliminary data.</text>
</comment>
<protein>
    <submittedName>
        <fullName evidence="1">Uncharacterized protein</fullName>
    </submittedName>
</protein>
<dbReference type="Gramene" id="mRNA:HanXRQr2_Chr10g0431851">
    <property type="protein sequence ID" value="CDS:HanXRQr2_Chr10g0431851.1"/>
    <property type="gene ID" value="HanXRQr2_Chr10g0431851"/>
</dbReference>
<name>A0A9K3HVV6_HELAN</name>
<accession>A0A9K3HVV6</accession>
<keyword evidence="2" id="KW-1185">Reference proteome</keyword>
<evidence type="ECO:0000313" key="2">
    <source>
        <dbReference type="Proteomes" id="UP000215914"/>
    </source>
</evidence>
<reference evidence="1" key="1">
    <citation type="journal article" date="2017" name="Nature">
        <title>The sunflower genome provides insights into oil metabolism, flowering and Asterid evolution.</title>
        <authorList>
            <person name="Badouin H."/>
            <person name="Gouzy J."/>
            <person name="Grassa C.J."/>
            <person name="Murat F."/>
            <person name="Staton S.E."/>
            <person name="Cottret L."/>
            <person name="Lelandais-Briere C."/>
            <person name="Owens G.L."/>
            <person name="Carrere S."/>
            <person name="Mayjonade B."/>
            <person name="Legrand L."/>
            <person name="Gill N."/>
            <person name="Kane N.C."/>
            <person name="Bowers J.E."/>
            <person name="Hubner S."/>
            <person name="Bellec A."/>
            <person name="Berard A."/>
            <person name="Berges H."/>
            <person name="Blanchet N."/>
            <person name="Boniface M.C."/>
            <person name="Brunel D."/>
            <person name="Catrice O."/>
            <person name="Chaidir N."/>
            <person name="Claudel C."/>
            <person name="Donnadieu C."/>
            <person name="Faraut T."/>
            <person name="Fievet G."/>
            <person name="Helmstetter N."/>
            <person name="King M."/>
            <person name="Knapp S.J."/>
            <person name="Lai Z."/>
            <person name="Le Paslier M.C."/>
            <person name="Lippi Y."/>
            <person name="Lorenzon L."/>
            <person name="Mandel J.R."/>
            <person name="Marage G."/>
            <person name="Marchand G."/>
            <person name="Marquand E."/>
            <person name="Bret-Mestries E."/>
            <person name="Morien E."/>
            <person name="Nambeesan S."/>
            <person name="Nguyen T."/>
            <person name="Pegot-Espagnet P."/>
            <person name="Pouilly N."/>
            <person name="Raftis F."/>
            <person name="Sallet E."/>
            <person name="Schiex T."/>
            <person name="Thomas J."/>
            <person name="Vandecasteele C."/>
            <person name="Vares D."/>
            <person name="Vear F."/>
            <person name="Vautrin S."/>
            <person name="Crespi M."/>
            <person name="Mangin B."/>
            <person name="Burke J.M."/>
            <person name="Salse J."/>
            <person name="Munos S."/>
            <person name="Vincourt P."/>
            <person name="Rieseberg L.H."/>
            <person name="Langlade N.B."/>
        </authorList>
    </citation>
    <scope>NUCLEOTIDE SEQUENCE</scope>
    <source>
        <tissue evidence="1">Leaves</tissue>
    </source>
</reference>
<evidence type="ECO:0000313" key="1">
    <source>
        <dbReference type="EMBL" id="KAF5785709.1"/>
    </source>
</evidence>